<reference evidence="1 2" key="1">
    <citation type="journal article" name="Sci. Rep.">
        <title>Genome-scale phylogenetic analyses confirm Olpidium as the closest living zoosporic fungus to the non-flagellated, terrestrial fungi.</title>
        <authorList>
            <person name="Chang Y."/>
            <person name="Rochon D."/>
            <person name="Sekimoto S."/>
            <person name="Wang Y."/>
            <person name="Chovatia M."/>
            <person name="Sandor L."/>
            <person name="Salamov A."/>
            <person name="Grigoriev I.V."/>
            <person name="Stajich J.E."/>
            <person name="Spatafora J.W."/>
        </authorList>
    </citation>
    <scope>NUCLEOTIDE SEQUENCE [LARGE SCALE GENOMIC DNA]</scope>
    <source>
        <strain evidence="1">S191</strain>
    </source>
</reference>
<dbReference type="AlphaFoldDB" id="A0A8H7ZRY6"/>
<name>A0A8H7ZRY6_9FUNG</name>
<proteinExistence type="predicted"/>
<gene>
    <name evidence="1" type="ORF">BJ554DRAFT_1348</name>
</gene>
<protein>
    <submittedName>
        <fullName evidence="1">Uncharacterized protein</fullName>
    </submittedName>
</protein>
<keyword evidence="2" id="KW-1185">Reference proteome</keyword>
<sequence>APGSFRLAATASPTRGSWHIPVGCIAPPRQHSPLGVTSESVRSYRSRRPALRGGIRSGLSRGASRRTFDGPEVHHRQVEQVVFRLPEQDYTTVVEPRFERTPKGGGVLLKDVMSLKLVVHVVDQKVQHAGQLGGRACLRATAPRGVATAMSTS</sequence>
<evidence type="ECO:0000313" key="2">
    <source>
        <dbReference type="Proteomes" id="UP000673691"/>
    </source>
</evidence>
<organism evidence="1 2">
    <name type="scientific">Olpidium bornovanus</name>
    <dbReference type="NCBI Taxonomy" id="278681"/>
    <lineage>
        <taxon>Eukaryota</taxon>
        <taxon>Fungi</taxon>
        <taxon>Fungi incertae sedis</taxon>
        <taxon>Olpidiomycota</taxon>
        <taxon>Olpidiomycotina</taxon>
        <taxon>Olpidiomycetes</taxon>
        <taxon>Olpidiales</taxon>
        <taxon>Olpidiaceae</taxon>
        <taxon>Olpidium</taxon>
    </lineage>
</organism>
<comment type="caution">
    <text evidence="1">The sequence shown here is derived from an EMBL/GenBank/DDBJ whole genome shotgun (WGS) entry which is preliminary data.</text>
</comment>
<dbReference type="EMBL" id="JAEFCI010008497">
    <property type="protein sequence ID" value="KAG5458426.1"/>
    <property type="molecule type" value="Genomic_DNA"/>
</dbReference>
<feature type="non-terminal residue" evidence="1">
    <location>
        <position position="1"/>
    </location>
</feature>
<evidence type="ECO:0000313" key="1">
    <source>
        <dbReference type="EMBL" id="KAG5458426.1"/>
    </source>
</evidence>
<dbReference type="Proteomes" id="UP000673691">
    <property type="component" value="Unassembled WGS sequence"/>
</dbReference>
<accession>A0A8H7ZRY6</accession>